<dbReference type="GO" id="GO:0005829">
    <property type="term" value="C:cytosol"/>
    <property type="evidence" value="ECO:0007669"/>
    <property type="project" value="TreeGrafter"/>
</dbReference>
<evidence type="ECO:0000313" key="10">
    <source>
        <dbReference type="Proteomes" id="UP001190700"/>
    </source>
</evidence>
<dbReference type="AlphaFoldDB" id="A0AAE0KYE1"/>
<evidence type="ECO:0000313" key="9">
    <source>
        <dbReference type="EMBL" id="KAK3265336.1"/>
    </source>
</evidence>
<dbReference type="SMART" id="SM00184">
    <property type="entry name" value="RING"/>
    <property type="match status" value="1"/>
</dbReference>
<evidence type="ECO:0000256" key="1">
    <source>
        <dbReference type="ARBA" id="ARBA00022679"/>
    </source>
</evidence>
<dbReference type="GO" id="GO:0000151">
    <property type="term" value="C:ubiquitin ligase complex"/>
    <property type="evidence" value="ECO:0007669"/>
    <property type="project" value="TreeGrafter"/>
</dbReference>
<dbReference type="SUPFAM" id="SSF57850">
    <property type="entry name" value="RING/U-box"/>
    <property type="match status" value="1"/>
</dbReference>
<dbReference type="PANTHER" id="PTHR15067">
    <property type="entry name" value="E3 UBIQUITIN-PROTEIN LIGASE RNF8"/>
    <property type="match status" value="1"/>
</dbReference>
<feature type="domain" description="RING-type" evidence="8">
    <location>
        <begin position="111"/>
        <end position="196"/>
    </location>
</feature>
<organism evidence="9 10">
    <name type="scientific">Cymbomonas tetramitiformis</name>
    <dbReference type="NCBI Taxonomy" id="36881"/>
    <lineage>
        <taxon>Eukaryota</taxon>
        <taxon>Viridiplantae</taxon>
        <taxon>Chlorophyta</taxon>
        <taxon>Pyramimonadophyceae</taxon>
        <taxon>Pyramimonadales</taxon>
        <taxon>Pyramimonadaceae</taxon>
        <taxon>Cymbomonas</taxon>
    </lineage>
</organism>
<dbReference type="PANTHER" id="PTHR15067:SF4">
    <property type="entry name" value="E3 UBIQUITIN-PROTEIN LIGASE RNF8"/>
    <property type="match status" value="1"/>
</dbReference>
<evidence type="ECO:0000256" key="3">
    <source>
        <dbReference type="ARBA" id="ARBA00022771"/>
    </source>
</evidence>
<protein>
    <recommendedName>
        <fullName evidence="8">RING-type domain-containing protein</fullName>
    </recommendedName>
</protein>
<evidence type="ECO:0000256" key="5">
    <source>
        <dbReference type="ARBA" id="ARBA00022833"/>
    </source>
</evidence>
<dbReference type="InterPro" id="IPR017907">
    <property type="entry name" value="Znf_RING_CS"/>
</dbReference>
<keyword evidence="3 6" id="KW-0863">Zinc-finger</keyword>
<comment type="caution">
    <text evidence="9">The sequence shown here is derived from an EMBL/GenBank/DDBJ whole genome shotgun (WGS) entry which is preliminary data.</text>
</comment>
<feature type="region of interest" description="Disordered" evidence="7">
    <location>
        <begin position="1"/>
        <end position="28"/>
    </location>
</feature>
<dbReference type="PROSITE" id="PS50089">
    <property type="entry name" value="ZF_RING_2"/>
    <property type="match status" value="1"/>
</dbReference>
<dbReference type="GO" id="GO:0061630">
    <property type="term" value="F:ubiquitin protein ligase activity"/>
    <property type="evidence" value="ECO:0007669"/>
    <property type="project" value="TreeGrafter"/>
</dbReference>
<dbReference type="InterPro" id="IPR018957">
    <property type="entry name" value="Znf_C3HC4_RING-type"/>
</dbReference>
<name>A0AAE0KYE1_9CHLO</name>
<sequence length="464" mass="49976">MPGEAQPSSAVQENASTGPGDNVSEARDLELRGGAPAATGASSALLQGNGEGVSLISPMQTEAVDASMACGAENYVGSEAAKALAGAAQGQLGETPEAPGMLKAVEEEMYCVICTEPMVNAHLLPCSHSFCGECIFEWYDKVLPGPLHLPRSHTYNLSLNLNHALVHKSRSSPQETPAFNCKVQGLISKRTCPICRKDITVEPVENSALEKLMDIAVEPSMSQECRDKRRKRKEDFLIIKKKRKEKPAPCPARRRGVASLSSPQMAEALVQFFSGMREHSGGVLTLTRSRNLPAPSISRDANGDLNILDSLPAPLPGVSQDQSWISRVEGGVSGAPPANGNGEGQRQQPTSIGGTMAGGTMVYRNRSSPAAVQRRTPLITYTPKHQECATCEGHIDKTHKVICFTEQKEGEPEPLWHHFNCYASANPDWSGELADISPELSEEDKMTVRSHFSGRVELRRGSSV</sequence>
<evidence type="ECO:0000256" key="6">
    <source>
        <dbReference type="PROSITE-ProRule" id="PRU00175"/>
    </source>
</evidence>
<keyword evidence="4" id="KW-0833">Ubl conjugation pathway</keyword>
<evidence type="ECO:0000256" key="7">
    <source>
        <dbReference type="SAM" id="MobiDB-lite"/>
    </source>
</evidence>
<feature type="compositionally biased region" description="Polar residues" evidence="7">
    <location>
        <begin position="1"/>
        <end position="19"/>
    </location>
</feature>
<dbReference type="GO" id="GO:0008270">
    <property type="term" value="F:zinc ion binding"/>
    <property type="evidence" value="ECO:0007669"/>
    <property type="project" value="UniProtKB-KW"/>
</dbReference>
<accession>A0AAE0KYE1</accession>
<dbReference type="EMBL" id="LGRX02013991">
    <property type="protein sequence ID" value="KAK3265336.1"/>
    <property type="molecule type" value="Genomic_DNA"/>
</dbReference>
<evidence type="ECO:0000259" key="8">
    <source>
        <dbReference type="PROSITE" id="PS50089"/>
    </source>
</evidence>
<reference evidence="9 10" key="1">
    <citation type="journal article" date="2015" name="Genome Biol. Evol.">
        <title>Comparative Genomics of a Bacterivorous Green Alga Reveals Evolutionary Causalities and Consequences of Phago-Mixotrophic Mode of Nutrition.</title>
        <authorList>
            <person name="Burns J.A."/>
            <person name="Paasch A."/>
            <person name="Narechania A."/>
            <person name="Kim E."/>
        </authorList>
    </citation>
    <scope>NUCLEOTIDE SEQUENCE [LARGE SCALE GENOMIC DNA]</scope>
    <source>
        <strain evidence="9 10">PLY_AMNH</strain>
    </source>
</reference>
<keyword evidence="2" id="KW-0479">Metal-binding</keyword>
<evidence type="ECO:0000256" key="2">
    <source>
        <dbReference type="ARBA" id="ARBA00022723"/>
    </source>
</evidence>
<dbReference type="InterPro" id="IPR001841">
    <property type="entry name" value="Znf_RING"/>
</dbReference>
<dbReference type="InterPro" id="IPR013083">
    <property type="entry name" value="Znf_RING/FYVE/PHD"/>
</dbReference>
<dbReference type="Proteomes" id="UP001190700">
    <property type="component" value="Unassembled WGS sequence"/>
</dbReference>
<gene>
    <name evidence="9" type="ORF">CYMTET_25972</name>
</gene>
<dbReference type="PROSITE" id="PS00518">
    <property type="entry name" value="ZF_RING_1"/>
    <property type="match status" value="1"/>
</dbReference>
<dbReference type="Pfam" id="PF00097">
    <property type="entry name" value="zf-C3HC4"/>
    <property type="match status" value="1"/>
</dbReference>
<dbReference type="GO" id="GO:0016567">
    <property type="term" value="P:protein ubiquitination"/>
    <property type="evidence" value="ECO:0007669"/>
    <property type="project" value="TreeGrafter"/>
</dbReference>
<feature type="compositionally biased region" description="Polar residues" evidence="7">
    <location>
        <begin position="344"/>
        <end position="353"/>
    </location>
</feature>
<evidence type="ECO:0000256" key="4">
    <source>
        <dbReference type="ARBA" id="ARBA00022786"/>
    </source>
</evidence>
<feature type="region of interest" description="Disordered" evidence="7">
    <location>
        <begin position="329"/>
        <end position="358"/>
    </location>
</feature>
<proteinExistence type="predicted"/>
<keyword evidence="1" id="KW-0808">Transferase</keyword>
<keyword evidence="10" id="KW-1185">Reference proteome</keyword>
<dbReference type="GO" id="GO:0006511">
    <property type="term" value="P:ubiquitin-dependent protein catabolic process"/>
    <property type="evidence" value="ECO:0007669"/>
    <property type="project" value="TreeGrafter"/>
</dbReference>
<dbReference type="Gene3D" id="3.30.40.10">
    <property type="entry name" value="Zinc/RING finger domain, C3HC4 (zinc finger)"/>
    <property type="match status" value="1"/>
</dbReference>
<keyword evidence="5" id="KW-0862">Zinc</keyword>